<dbReference type="FunFam" id="3.40.50.720:FF:000173">
    <property type="entry name" value="3-oxoacyl-[acyl-carrier protein] reductase"/>
    <property type="match status" value="1"/>
</dbReference>
<dbReference type="RefSeq" id="WP_149742896.1">
    <property type="nucleotide sequence ID" value="NZ_JAPZLN010000002.1"/>
</dbReference>
<dbReference type="GeneID" id="79862864"/>
<evidence type="ECO:0000256" key="1">
    <source>
        <dbReference type="ARBA" id="ARBA00006484"/>
    </source>
</evidence>
<dbReference type="InterPro" id="IPR050259">
    <property type="entry name" value="SDR"/>
</dbReference>
<dbReference type="Pfam" id="PF13561">
    <property type="entry name" value="adh_short_C2"/>
    <property type="match status" value="1"/>
</dbReference>
<dbReference type="PANTHER" id="PTHR42879:SF2">
    <property type="entry name" value="3-OXOACYL-[ACYL-CARRIER-PROTEIN] REDUCTASE FABG"/>
    <property type="match status" value="1"/>
</dbReference>
<evidence type="ECO:0000256" key="2">
    <source>
        <dbReference type="ARBA" id="ARBA00023002"/>
    </source>
</evidence>
<protein>
    <submittedName>
        <fullName evidence="4">SDR family NAD(P)-dependent oxidoreductase</fullName>
    </submittedName>
</protein>
<dbReference type="PANTHER" id="PTHR42879">
    <property type="entry name" value="3-OXOACYL-(ACYL-CARRIER-PROTEIN) REDUCTASE"/>
    <property type="match status" value="1"/>
</dbReference>
<keyword evidence="2" id="KW-0560">Oxidoreductase</keyword>
<dbReference type="EMBL" id="JAPZLR010000002">
    <property type="protein sequence ID" value="MCZ7936787.1"/>
    <property type="molecule type" value="Genomic_DNA"/>
</dbReference>
<proteinExistence type="inferred from homology"/>
<dbReference type="InterPro" id="IPR036291">
    <property type="entry name" value="NAD(P)-bd_dom_sf"/>
</dbReference>
<dbReference type="Proteomes" id="UP001151018">
    <property type="component" value="Unassembled WGS sequence"/>
</dbReference>
<dbReference type="Gene3D" id="3.40.50.720">
    <property type="entry name" value="NAD(P)-binding Rossmann-like Domain"/>
    <property type="match status" value="1"/>
</dbReference>
<dbReference type="SMART" id="SM00822">
    <property type="entry name" value="PKS_KR"/>
    <property type="match status" value="1"/>
</dbReference>
<dbReference type="PRINTS" id="PR00080">
    <property type="entry name" value="SDRFAMILY"/>
</dbReference>
<dbReference type="SUPFAM" id="SSF51735">
    <property type="entry name" value="NAD(P)-binding Rossmann-fold domains"/>
    <property type="match status" value="1"/>
</dbReference>
<comment type="similarity">
    <text evidence="1">Belongs to the short-chain dehydrogenases/reductases (SDR) family.</text>
</comment>
<reference evidence="4" key="1">
    <citation type="submission" date="2022-12" db="EMBL/GenBank/DDBJ databases">
        <title>Draft genome sequences of 22 rhizogenic Agrobacterium biovar 1 strains, the causative agent of hairy root disease.</title>
        <authorList>
            <person name="Kim N."/>
            <person name="Vargas P."/>
            <person name="Rediers H."/>
        </authorList>
    </citation>
    <scope>NUCLEOTIDE SEQUENCE</scope>
    <source>
        <strain evidence="4">ST15.13.006</strain>
    </source>
</reference>
<dbReference type="InterPro" id="IPR002347">
    <property type="entry name" value="SDR_fam"/>
</dbReference>
<gene>
    <name evidence="4" type="ORF">O9X88_04455</name>
</gene>
<dbReference type="GO" id="GO:0016491">
    <property type="term" value="F:oxidoreductase activity"/>
    <property type="evidence" value="ECO:0007669"/>
    <property type="project" value="UniProtKB-KW"/>
</dbReference>
<evidence type="ECO:0000259" key="3">
    <source>
        <dbReference type="SMART" id="SM00822"/>
    </source>
</evidence>
<feature type="domain" description="Ketoreductase" evidence="3">
    <location>
        <begin position="6"/>
        <end position="183"/>
    </location>
</feature>
<organism evidence="4 5">
    <name type="scientific">Agrobacterium salinitolerans</name>
    <dbReference type="NCBI Taxonomy" id="1183413"/>
    <lineage>
        <taxon>Bacteria</taxon>
        <taxon>Pseudomonadati</taxon>
        <taxon>Pseudomonadota</taxon>
        <taxon>Alphaproteobacteria</taxon>
        <taxon>Hyphomicrobiales</taxon>
        <taxon>Rhizobiaceae</taxon>
        <taxon>Rhizobium/Agrobacterium group</taxon>
        <taxon>Agrobacterium</taxon>
    </lineage>
</organism>
<dbReference type="AlphaFoldDB" id="A0A9X3QXQ2"/>
<evidence type="ECO:0000313" key="4">
    <source>
        <dbReference type="EMBL" id="MCZ7936787.1"/>
    </source>
</evidence>
<comment type="caution">
    <text evidence="4">The sequence shown here is derived from an EMBL/GenBank/DDBJ whole genome shotgun (WGS) entry which is preliminary data.</text>
</comment>
<accession>A0A9X3QXQ2</accession>
<sequence>MELKHKTALVTGACGGIGRAVVAALVAQGARVLAFDRDIEAVTALAEGFGNACDPIAVDLGDAAALQAVMKDVANRFEVIDILVNNAGVLSPHKLAATTLDEWHKLMAVNLDAALLLTQAVVPAMKENRWGRLINISSYAWKSGGLTAGTAYSVSKSAMVGLTYSSARELAPFGVTANAVAPAYVVSPMIMEQLSEEDRQRQLAAIPVGRFCQPEEVAHAVRFLASPLSGFMTGTVVDMNGGLQFG</sequence>
<evidence type="ECO:0000313" key="5">
    <source>
        <dbReference type="Proteomes" id="UP001151018"/>
    </source>
</evidence>
<dbReference type="PRINTS" id="PR00081">
    <property type="entry name" value="GDHRDH"/>
</dbReference>
<name>A0A9X3QXQ2_9HYPH</name>
<dbReference type="InterPro" id="IPR057326">
    <property type="entry name" value="KR_dom"/>
</dbReference>